<organism evidence="3 4">
    <name type="scientific">Mycena indigotica</name>
    <dbReference type="NCBI Taxonomy" id="2126181"/>
    <lineage>
        <taxon>Eukaryota</taxon>
        <taxon>Fungi</taxon>
        <taxon>Dikarya</taxon>
        <taxon>Basidiomycota</taxon>
        <taxon>Agaricomycotina</taxon>
        <taxon>Agaricomycetes</taxon>
        <taxon>Agaricomycetidae</taxon>
        <taxon>Agaricales</taxon>
        <taxon>Marasmiineae</taxon>
        <taxon>Mycenaceae</taxon>
        <taxon>Mycena</taxon>
    </lineage>
</organism>
<proteinExistence type="predicted"/>
<feature type="compositionally biased region" description="Polar residues" evidence="1">
    <location>
        <begin position="76"/>
        <end position="92"/>
    </location>
</feature>
<name>A0A8H6S1Q4_9AGAR</name>
<dbReference type="Pfam" id="PF13391">
    <property type="entry name" value="HNH_2"/>
    <property type="match status" value="1"/>
</dbReference>
<evidence type="ECO:0000313" key="3">
    <source>
        <dbReference type="EMBL" id="KAF7290610.1"/>
    </source>
</evidence>
<feature type="region of interest" description="Disordered" evidence="1">
    <location>
        <begin position="76"/>
        <end position="103"/>
    </location>
</feature>
<dbReference type="GeneID" id="59351988"/>
<dbReference type="OrthoDB" id="2142759at2759"/>
<evidence type="ECO:0000259" key="2">
    <source>
        <dbReference type="Pfam" id="PF13391"/>
    </source>
</evidence>
<keyword evidence="4" id="KW-1185">Reference proteome</keyword>
<feature type="domain" description="HNH nuclease" evidence="2">
    <location>
        <begin position="117"/>
        <end position="195"/>
    </location>
</feature>
<dbReference type="AlphaFoldDB" id="A0A8H6S1Q4"/>
<reference evidence="3" key="1">
    <citation type="submission" date="2020-05" db="EMBL/GenBank/DDBJ databases">
        <title>Mycena genomes resolve the evolution of fungal bioluminescence.</title>
        <authorList>
            <person name="Tsai I.J."/>
        </authorList>
    </citation>
    <scope>NUCLEOTIDE SEQUENCE</scope>
    <source>
        <strain evidence="3">171206Taipei</strain>
    </source>
</reference>
<evidence type="ECO:0000256" key="1">
    <source>
        <dbReference type="SAM" id="MobiDB-lite"/>
    </source>
</evidence>
<evidence type="ECO:0000313" key="4">
    <source>
        <dbReference type="Proteomes" id="UP000636479"/>
    </source>
</evidence>
<dbReference type="InterPro" id="IPR003615">
    <property type="entry name" value="HNH_nuc"/>
</dbReference>
<gene>
    <name evidence="3" type="ORF">MIND_01301200</name>
</gene>
<dbReference type="EMBL" id="JACAZF010000014">
    <property type="protein sequence ID" value="KAF7290610.1"/>
    <property type="molecule type" value="Genomic_DNA"/>
</dbReference>
<dbReference type="Proteomes" id="UP000636479">
    <property type="component" value="Unassembled WGS sequence"/>
</dbReference>
<sequence length="274" mass="30686">MVFWARILFWGDLPIDQFRNIVRFIEQNQRNVAPQVLKRDDVSAALPGQYLFFLQTRNGLSRAFSPSLRHSQIISRSMTRSASPSPSATLTVPGTPAAGDRRDTGLRKIVRQRDFCCRASGTIVPTRGRGPNYQGFNMCHVFPFGLRNQVLDIIDNNDPAIPLLSGPHGTEVAQNALLFRTDLHDFFDNYQFSFNGATLKIYTFERDGAPTLGTVGLPMFPPLPEAPGGVVNGLRNQQRRPNGGATDVHRHLLRQHFETAVLWHFTGYGRARGQ</sequence>
<accession>A0A8H6S1Q4</accession>
<protein>
    <submittedName>
        <fullName evidence="3">HNHc domain-containing protein</fullName>
    </submittedName>
</protein>
<dbReference type="RefSeq" id="XP_037213970.1">
    <property type="nucleotide sequence ID" value="XM_037369472.1"/>
</dbReference>
<comment type="caution">
    <text evidence="3">The sequence shown here is derived from an EMBL/GenBank/DDBJ whole genome shotgun (WGS) entry which is preliminary data.</text>
</comment>